<accession>A0ABD5YYE1</accession>
<sequence>MSGYTSGTMSAIGYSSVQSMAAANADVMNNISTEQGLSDTMVTCSR</sequence>
<dbReference type="AlphaFoldDB" id="A0ABD5YYE1"/>
<dbReference type="RefSeq" id="WP_390206758.1">
    <property type="nucleotide sequence ID" value="NZ_JBHTAX010000005.1"/>
</dbReference>
<keyword evidence="2" id="KW-1185">Reference proteome</keyword>
<gene>
    <name evidence="1" type="ORF">ACFQL7_23665</name>
</gene>
<name>A0ABD5YYE1_9EURY</name>
<evidence type="ECO:0000313" key="1">
    <source>
        <dbReference type="EMBL" id="MFC7192511.1"/>
    </source>
</evidence>
<dbReference type="EMBL" id="JBHTAX010000005">
    <property type="protein sequence ID" value="MFC7192511.1"/>
    <property type="molecule type" value="Genomic_DNA"/>
</dbReference>
<dbReference type="Proteomes" id="UP001596417">
    <property type="component" value="Unassembled WGS sequence"/>
</dbReference>
<organism evidence="1 2">
    <name type="scientific">Halocatena marina</name>
    <dbReference type="NCBI Taxonomy" id="2934937"/>
    <lineage>
        <taxon>Archaea</taxon>
        <taxon>Methanobacteriati</taxon>
        <taxon>Methanobacteriota</taxon>
        <taxon>Stenosarchaea group</taxon>
        <taxon>Halobacteria</taxon>
        <taxon>Halobacteriales</taxon>
        <taxon>Natronomonadaceae</taxon>
        <taxon>Halocatena</taxon>
    </lineage>
</organism>
<reference evidence="1 2" key="1">
    <citation type="journal article" date="2019" name="Int. J. Syst. Evol. Microbiol.">
        <title>The Global Catalogue of Microorganisms (GCM) 10K type strain sequencing project: providing services to taxonomists for standard genome sequencing and annotation.</title>
        <authorList>
            <consortium name="The Broad Institute Genomics Platform"/>
            <consortium name="The Broad Institute Genome Sequencing Center for Infectious Disease"/>
            <person name="Wu L."/>
            <person name="Ma J."/>
        </authorList>
    </citation>
    <scope>NUCLEOTIDE SEQUENCE [LARGE SCALE GENOMIC DNA]</scope>
    <source>
        <strain evidence="1 2">RDMS1</strain>
    </source>
</reference>
<proteinExistence type="predicted"/>
<evidence type="ECO:0000313" key="2">
    <source>
        <dbReference type="Proteomes" id="UP001596417"/>
    </source>
</evidence>
<comment type="caution">
    <text evidence="1">The sequence shown here is derived from an EMBL/GenBank/DDBJ whole genome shotgun (WGS) entry which is preliminary data.</text>
</comment>
<protein>
    <submittedName>
        <fullName evidence="1">Uncharacterized protein</fullName>
    </submittedName>
</protein>